<protein>
    <submittedName>
        <fullName evidence="2">Uncharacterized protein</fullName>
    </submittedName>
</protein>
<dbReference type="Proteomes" id="UP000077755">
    <property type="component" value="Chromosome 6"/>
</dbReference>
<reference evidence="2" key="2">
    <citation type="submission" date="2022-03" db="EMBL/GenBank/DDBJ databases">
        <title>Draft title - Genomic analysis of global carrot germplasm unveils the trajectory of domestication and the origin of high carotenoid orange carrot.</title>
        <authorList>
            <person name="Iorizzo M."/>
            <person name="Ellison S."/>
            <person name="Senalik D."/>
            <person name="Macko-Podgorni A."/>
            <person name="Grzebelus D."/>
            <person name="Bostan H."/>
            <person name="Rolling W."/>
            <person name="Curaba J."/>
            <person name="Simon P."/>
        </authorList>
    </citation>
    <scope>NUCLEOTIDE SEQUENCE</scope>
    <source>
        <tissue evidence="2">Leaf</tissue>
    </source>
</reference>
<reference evidence="2" key="1">
    <citation type="journal article" date="2016" name="Nat. Genet.">
        <title>A high-quality carrot genome assembly provides new insights into carotenoid accumulation and asterid genome evolution.</title>
        <authorList>
            <person name="Iorizzo M."/>
            <person name="Ellison S."/>
            <person name="Senalik D."/>
            <person name="Zeng P."/>
            <person name="Satapoomin P."/>
            <person name="Huang J."/>
            <person name="Bowman M."/>
            <person name="Iovene M."/>
            <person name="Sanseverino W."/>
            <person name="Cavagnaro P."/>
            <person name="Yildiz M."/>
            <person name="Macko-Podgorni A."/>
            <person name="Moranska E."/>
            <person name="Grzebelus E."/>
            <person name="Grzebelus D."/>
            <person name="Ashrafi H."/>
            <person name="Zheng Z."/>
            <person name="Cheng S."/>
            <person name="Spooner D."/>
            <person name="Van Deynze A."/>
            <person name="Simon P."/>
        </authorList>
    </citation>
    <scope>NUCLEOTIDE SEQUENCE</scope>
    <source>
        <tissue evidence="2">Leaf</tissue>
    </source>
</reference>
<proteinExistence type="predicted"/>
<organism evidence="2 3">
    <name type="scientific">Daucus carota subsp. sativus</name>
    <name type="common">Carrot</name>
    <dbReference type="NCBI Taxonomy" id="79200"/>
    <lineage>
        <taxon>Eukaryota</taxon>
        <taxon>Viridiplantae</taxon>
        <taxon>Streptophyta</taxon>
        <taxon>Embryophyta</taxon>
        <taxon>Tracheophyta</taxon>
        <taxon>Spermatophyta</taxon>
        <taxon>Magnoliopsida</taxon>
        <taxon>eudicotyledons</taxon>
        <taxon>Gunneridae</taxon>
        <taxon>Pentapetalae</taxon>
        <taxon>asterids</taxon>
        <taxon>campanulids</taxon>
        <taxon>Apiales</taxon>
        <taxon>Apiaceae</taxon>
        <taxon>Apioideae</taxon>
        <taxon>Scandiceae</taxon>
        <taxon>Daucinae</taxon>
        <taxon>Daucus</taxon>
        <taxon>Daucus sect. Daucus</taxon>
    </lineage>
</organism>
<accession>A0A161XBZ8</accession>
<name>A0A161XBZ8_DAUCS</name>
<feature type="compositionally biased region" description="Basic and acidic residues" evidence="1">
    <location>
        <begin position="13"/>
        <end position="25"/>
    </location>
</feature>
<evidence type="ECO:0000313" key="3">
    <source>
        <dbReference type="Proteomes" id="UP000077755"/>
    </source>
</evidence>
<dbReference type="EMBL" id="CP093348">
    <property type="protein sequence ID" value="WOH04236.1"/>
    <property type="molecule type" value="Genomic_DNA"/>
</dbReference>
<sequence>MRGRLRTGVQARNDGDLWKEDKATGDDSGSVVKECADEIPAYGGFLFFKSLWSLYVCHDK</sequence>
<dbReference type="AlphaFoldDB" id="A0A161XBZ8"/>
<dbReference type="Gramene" id="KZM90123">
    <property type="protein sequence ID" value="KZM90123"/>
    <property type="gene ID" value="DCAR_022512"/>
</dbReference>
<evidence type="ECO:0000313" key="2">
    <source>
        <dbReference type="EMBL" id="WOH04236.1"/>
    </source>
</evidence>
<evidence type="ECO:0000256" key="1">
    <source>
        <dbReference type="SAM" id="MobiDB-lite"/>
    </source>
</evidence>
<gene>
    <name evidence="2" type="ORF">DCAR_0623645</name>
</gene>
<feature type="region of interest" description="Disordered" evidence="1">
    <location>
        <begin position="1"/>
        <end position="29"/>
    </location>
</feature>
<keyword evidence="3" id="KW-1185">Reference proteome</keyword>